<evidence type="ECO:0000259" key="6">
    <source>
        <dbReference type="PROSITE" id="PS50850"/>
    </source>
</evidence>
<sequence>MEKQYDIGYAIVSLIFITNAIGFITAAFFTDFTLEKLGRARACMLSEAMLIVGYVIIACTPPFPVVVIA</sequence>
<dbReference type="EMBL" id="CAINUL010000016">
    <property type="protein sequence ID" value="CAD0113452.1"/>
    <property type="molecule type" value="Genomic_DNA"/>
</dbReference>
<dbReference type="PANTHER" id="PTHR23514">
    <property type="entry name" value="BYPASS OF STOP CODON PROTEIN 6"/>
    <property type="match status" value="1"/>
</dbReference>
<evidence type="ECO:0000256" key="4">
    <source>
        <dbReference type="ARBA" id="ARBA00023136"/>
    </source>
</evidence>
<keyword evidence="3 5" id="KW-1133">Transmembrane helix</keyword>
<dbReference type="Proteomes" id="UP000745764">
    <property type="component" value="Unassembled WGS sequence"/>
</dbReference>
<comment type="caution">
    <text evidence="7">The sequence shown here is derived from an EMBL/GenBank/DDBJ whole genome shotgun (WGS) entry which is preliminary data.</text>
</comment>
<keyword evidence="2 5" id="KW-0812">Transmembrane</keyword>
<dbReference type="InterPro" id="IPR020846">
    <property type="entry name" value="MFS_dom"/>
</dbReference>
<evidence type="ECO:0000256" key="2">
    <source>
        <dbReference type="ARBA" id="ARBA00022692"/>
    </source>
</evidence>
<dbReference type="GO" id="GO:0022857">
    <property type="term" value="F:transmembrane transporter activity"/>
    <property type="evidence" value="ECO:0007669"/>
    <property type="project" value="InterPro"/>
</dbReference>
<evidence type="ECO:0000256" key="5">
    <source>
        <dbReference type="SAM" id="Phobius"/>
    </source>
</evidence>
<comment type="subcellular location">
    <subcellularLocation>
        <location evidence="1">Membrane</location>
        <topology evidence="1">Multi-pass membrane protein</topology>
    </subcellularLocation>
</comment>
<dbReference type="SUPFAM" id="SSF103473">
    <property type="entry name" value="MFS general substrate transporter"/>
    <property type="match status" value="1"/>
</dbReference>
<keyword evidence="8" id="KW-1185">Reference proteome</keyword>
<proteinExistence type="predicted"/>
<dbReference type="InterPro" id="IPR051788">
    <property type="entry name" value="MFS_Transporter"/>
</dbReference>
<dbReference type="InterPro" id="IPR036259">
    <property type="entry name" value="MFS_trans_sf"/>
</dbReference>
<accession>A0A9N8KK56</accession>
<evidence type="ECO:0000256" key="3">
    <source>
        <dbReference type="ARBA" id="ARBA00022989"/>
    </source>
</evidence>
<feature type="transmembrane region" description="Helical" evidence="5">
    <location>
        <begin position="49"/>
        <end position="68"/>
    </location>
</feature>
<protein>
    <recommendedName>
        <fullName evidence="6">Major facilitator superfamily (MFS) profile domain-containing protein</fullName>
    </recommendedName>
</protein>
<dbReference type="AlphaFoldDB" id="A0A9N8KK56"/>
<evidence type="ECO:0000313" key="8">
    <source>
        <dbReference type="Proteomes" id="UP000745764"/>
    </source>
</evidence>
<feature type="transmembrane region" description="Helical" evidence="5">
    <location>
        <begin position="7"/>
        <end position="29"/>
    </location>
</feature>
<keyword evidence="4 5" id="KW-0472">Membrane</keyword>
<dbReference type="OrthoDB" id="413079at2759"/>
<gene>
    <name evidence="7" type="ORF">AWRI4620_LOCUS7707</name>
</gene>
<feature type="domain" description="Major facilitator superfamily (MFS) profile" evidence="6">
    <location>
        <begin position="1"/>
        <end position="69"/>
    </location>
</feature>
<organism evidence="7 8">
    <name type="scientific">Aureobasidium uvarum</name>
    <dbReference type="NCBI Taxonomy" id="2773716"/>
    <lineage>
        <taxon>Eukaryota</taxon>
        <taxon>Fungi</taxon>
        <taxon>Dikarya</taxon>
        <taxon>Ascomycota</taxon>
        <taxon>Pezizomycotina</taxon>
        <taxon>Dothideomycetes</taxon>
        <taxon>Dothideomycetidae</taxon>
        <taxon>Dothideales</taxon>
        <taxon>Saccotheciaceae</taxon>
        <taxon>Aureobasidium</taxon>
    </lineage>
</organism>
<dbReference type="GO" id="GO:0016020">
    <property type="term" value="C:membrane"/>
    <property type="evidence" value="ECO:0007669"/>
    <property type="project" value="UniProtKB-SubCell"/>
</dbReference>
<name>A0A9N8KK56_9PEZI</name>
<dbReference type="PANTHER" id="PTHR23514:SF6">
    <property type="entry name" value="MAJOR FACILITATOR SUPERFAMILY (MFS) PROFILE DOMAIN-CONTAINING PROTEIN"/>
    <property type="match status" value="1"/>
</dbReference>
<evidence type="ECO:0000313" key="7">
    <source>
        <dbReference type="EMBL" id="CAD0113452.1"/>
    </source>
</evidence>
<reference evidence="7" key="1">
    <citation type="submission" date="2020-06" db="EMBL/GenBank/DDBJ databases">
        <authorList>
            <person name="Onetto C."/>
        </authorList>
    </citation>
    <scope>NUCLEOTIDE SEQUENCE</scope>
</reference>
<dbReference type="PROSITE" id="PS50850">
    <property type="entry name" value="MFS"/>
    <property type="match status" value="1"/>
</dbReference>
<evidence type="ECO:0000256" key="1">
    <source>
        <dbReference type="ARBA" id="ARBA00004141"/>
    </source>
</evidence>